<organism evidence="2 3">
    <name type="scientific">Hemileuca sp. nucleopolyhedrovirus</name>
    <dbReference type="NCBI Taxonomy" id="1367203"/>
    <lineage>
        <taxon>Viruses</taxon>
        <taxon>Viruses incertae sedis</taxon>
        <taxon>Naldaviricetes</taxon>
        <taxon>Lefavirales</taxon>
        <taxon>Baculoviridae</taxon>
        <taxon>Alphabaculovirus</taxon>
        <taxon>Alphabaculovirus heleucae</taxon>
        <taxon>Hemileuca species nucleopolyhedrovirus</taxon>
    </lineage>
</organism>
<evidence type="ECO:0000259" key="1">
    <source>
        <dbReference type="Pfam" id="PF12299"/>
    </source>
</evidence>
<evidence type="ECO:0000313" key="2">
    <source>
        <dbReference type="EMBL" id="AGR56801.1"/>
    </source>
</evidence>
<evidence type="ECO:0000313" key="3">
    <source>
        <dbReference type="Proteomes" id="UP000203768"/>
    </source>
</evidence>
<keyword evidence="3" id="KW-1185">Reference proteome</keyword>
<dbReference type="EMBL" id="KF158713">
    <property type="protein sequence ID" value="AGR56801.1"/>
    <property type="molecule type" value="Genomic_DNA"/>
</dbReference>
<dbReference type="Proteomes" id="UP000203768">
    <property type="component" value="Segment"/>
</dbReference>
<proteinExistence type="predicted"/>
<protein>
    <submittedName>
        <fullName evidence="2">Bro</fullName>
    </submittedName>
</protein>
<gene>
    <name evidence="2" type="ORF">Hesp049</name>
</gene>
<dbReference type="Pfam" id="PF12299">
    <property type="entry name" value="DUF3627"/>
    <property type="match status" value="1"/>
</dbReference>
<sequence length="188" mass="22214">MFYYSLNNNFYWAVIRIFLSLKNTVMNNKLNLTPILHKLKTMFDSDMYTKEQVIRLICDLIEKNDFSVIDDYETLEVDDYKNDTIIKPQNSRLLHALAVCELSSNRFAFLRTQMRSLNRSLKKLTLSEKTKPTVIYQIDYVPNSINVLNKIKEQLPKDKFKAKNNQIQLTDDCSSKFLVDILIKIMKR</sequence>
<dbReference type="RefSeq" id="YP_008378265.1">
    <property type="nucleotide sequence ID" value="NC_021923.1"/>
</dbReference>
<dbReference type="GeneID" id="16489451"/>
<reference evidence="2 3" key="1">
    <citation type="journal article" date="2013" name="Virus Genes">
        <title>The genome of a baculovirus isolated from Hemileuca sp. encodes a serpin ortholog.</title>
        <authorList>
            <person name="Rohrmann G.F."/>
            <person name="Erlandson M.A."/>
            <person name="Theilmann D.A."/>
        </authorList>
    </citation>
    <scope>NUCLEOTIDE SEQUENCE [LARGE SCALE GENOMIC DNA]</scope>
</reference>
<dbReference type="OrthoDB" id="14957at10239"/>
<accession>S5MK19</accession>
<name>S5MK19_9ABAC</name>
<dbReference type="InterPro" id="IPR022549">
    <property type="entry name" value="DUF3627"/>
</dbReference>
<dbReference type="KEGG" id="vg:16489451"/>
<feature type="domain" description="DUF3627" evidence="1">
    <location>
        <begin position="81"/>
        <end position="163"/>
    </location>
</feature>